<dbReference type="EMBL" id="JAGMWT010000009">
    <property type="protein sequence ID" value="KAH7122604.1"/>
    <property type="molecule type" value="Genomic_DNA"/>
</dbReference>
<feature type="region of interest" description="Disordered" evidence="1">
    <location>
        <begin position="35"/>
        <end position="67"/>
    </location>
</feature>
<keyword evidence="2" id="KW-0732">Signal</keyword>
<reference evidence="3" key="1">
    <citation type="journal article" date="2021" name="Nat. Commun.">
        <title>Genetic determinants of endophytism in the Arabidopsis root mycobiome.</title>
        <authorList>
            <person name="Mesny F."/>
            <person name="Miyauchi S."/>
            <person name="Thiergart T."/>
            <person name="Pickel B."/>
            <person name="Atanasova L."/>
            <person name="Karlsson M."/>
            <person name="Huettel B."/>
            <person name="Barry K.W."/>
            <person name="Haridas S."/>
            <person name="Chen C."/>
            <person name="Bauer D."/>
            <person name="Andreopoulos W."/>
            <person name="Pangilinan J."/>
            <person name="LaButti K."/>
            <person name="Riley R."/>
            <person name="Lipzen A."/>
            <person name="Clum A."/>
            <person name="Drula E."/>
            <person name="Henrissat B."/>
            <person name="Kohler A."/>
            <person name="Grigoriev I.V."/>
            <person name="Martin F.M."/>
            <person name="Hacquard S."/>
        </authorList>
    </citation>
    <scope>NUCLEOTIDE SEQUENCE</scope>
    <source>
        <strain evidence="3">MPI-CAGE-CH-0243</strain>
    </source>
</reference>
<evidence type="ECO:0000313" key="4">
    <source>
        <dbReference type="Proteomes" id="UP000700596"/>
    </source>
</evidence>
<evidence type="ECO:0008006" key="5">
    <source>
        <dbReference type="Google" id="ProtNLM"/>
    </source>
</evidence>
<gene>
    <name evidence="3" type="ORF">B0J11DRAFT_344171</name>
</gene>
<comment type="caution">
    <text evidence="3">The sequence shown here is derived from an EMBL/GenBank/DDBJ whole genome shotgun (WGS) entry which is preliminary data.</text>
</comment>
<feature type="chain" id="PRO_5040300900" description="Secreted protein" evidence="2">
    <location>
        <begin position="27"/>
        <end position="89"/>
    </location>
</feature>
<dbReference type="AlphaFoldDB" id="A0A9P9DND4"/>
<name>A0A9P9DND4_9PLEO</name>
<dbReference type="Proteomes" id="UP000700596">
    <property type="component" value="Unassembled WGS sequence"/>
</dbReference>
<accession>A0A9P9DND4</accession>
<evidence type="ECO:0000313" key="3">
    <source>
        <dbReference type="EMBL" id="KAH7122604.1"/>
    </source>
</evidence>
<evidence type="ECO:0000256" key="2">
    <source>
        <dbReference type="SAM" id="SignalP"/>
    </source>
</evidence>
<feature type="signal peptide" evidence="2">
    <location>
        <begin position="1"/>
        <end position="26"/>
    </location>
</feature>
<proteinExistence type="predicted"/>
<protein>
    <recommendedName>
        <fullName evidence="5">Secreted protein</fullName>
    </recommendedName>
</protein>
<sequence>MYPCVCSVRAVSLCLSMYLLLLCVNSLPPFPPSRFPLHQTNNRYPPPHRLEKQQDNGKNTPLASLPNRLDEAGYCGWADDHPLDTASIL</sequence>
<keyword evidence="4" id="KW-1185">Reference proteome</keyword>
<organism evidence="3 4">
    <name type="scientific">Dendryphion nanum</name>
    <dbReference type="NCBI Taxonomy" id="256645"/>
    <lineage>
        <taxon>Eukaryota</taxon>
        <taxon>Fungi</taxon>
        <taxon>Dikarya</taxon>
        <taxon>Ascomycota</taxon>
        <taxon>Pezizomycotina</taxon>
        <taxon>Dothideomycetes</taxon>
        <taxon>Pleosporomycetidae</taxon>
        <taxon>Pleosporales</taxon>
        <taxon>Torulaceae</taxon>
        <taxon>Dendryphion</taxon>
    </lineage>
</organism>
<evidence type="ECO:0000256" key="1">
    <source>
        <dbReference type="SAM" id="MobiDB-lite"/>
    </source>
</evidence>